<evidence type="ECO:0000313" key="5">
    <source>
        <dbReference type="Proteomes" id="UP000298438"/>
    </source>
</evidence>
<dbReference type="Pfam" id="PF07589">
    <property type="entry name" value="PEP-CTERM"/>
    <property type="match status" value="1"/>
</dbReference>
<reference evidence="4 5" key="1">
    <citation type="submission" date="2019-03" db="EMBL/GenBank/DDBJ databases">
        <title>Draft Genome Sequence of Massilia arenosa sp. nov., a Novel Massilia Species Isolated from a Sandy-loam Maize Soil.</title>
        <authorList>
            <person name="Raths R."/>
            <person name="Peta V."/>
            <person name="Bucking H."/>
        </authorList>
    </citation>
    <scope>NUCLEOTIDE SEQUENCE [LARGE SCALE GENOMIC DNA]</scope>
    <source>
        <strain evidence="4 5">MC02</strain>
    </source>
</reference>
<dbReference type="InterPro" id="IPR013424">
    <property type="entry name" value="Ice-binding_C"/>
</dbReference>
<feature type="signal peptide" evidence="2">
    <location>
        <begin position="1"/>
        <end position="25"/>
    </location>
</feature>
<feature type="chain" id="PRO_5021339372" description="Ice-binding protein C-terminal domain-containing protein" evidence="2">
    <location>
        <begin position="26"/>
        <end position="265"/>
    </location>
</feature>
<evidence type="ECO:0000256" key="1">
    <source>
        <dbReference type="SAM" id="Phobius"/>
    </source>
</evidence>
<keyword evidence="5" id="KW-1185">Reference proteome</keyword>
<name>A0A4Y9SMD1_9BURK</name>
<keyword evidence="1" id="KW-1133">Transmembrane helix</keyword>
<organism evidence="4 5">
    <name type="scientific">Zemynaea arenosa</name>
    <dbReference type="NCBI Taxonomy" id="2561931"/>
    <lineage>
        <taxon>Bacteria</taxon>
        <taxon>Pseudomonadati</taxon>
        <taxon>Pseudomonadota</taxon>
        <taxon>Betaproteobacteria</taxon>
        <taxon>Burkholderiales</taxon>
        <taxon>Oxalobacteraceae</taxon>
        <taxon>Telluria group</taxon>
        <taxon>Zemynaea</taxon>
    </lineage>
</organism>
<dbReference type="AlphaFoldDB" id="A0A4Y9SMD1"/>
<feature type="domain" description="Ice-binding protein C-terminal" evidence="3">
    <location>
        <begin position="235"/>
        <end position="259"/>
    </location>
</feature>
<proteinExistence type="predicted"/>
<dbReference type="Proteomes" id="UP000298438">
    <property type="component" value="Unassembled WGS sequence"/>
</dbReference>
<dbReference type="RefSeq" id="WP_135205787.1">
    <property type="nucleotide sequence ID" value="NZ_SPVF01000046.1"/>
</dbReference>
<accession>A0A4Y9SMD1</accession>
<protein>
    <recommendedName>
        <fullName evidence="3">Ice-binding protein C-terminal domain-containing protein</fullName>
    </recommendedName>
</protein>
<evidence type="ECO:0000256" key="2">
    <source>
        <dbReference type="SAM" id="SignalP"/>
    </source>
</evidence>
<dbReference type="EMBL" id="SPVF01000046">
    <property type="protein sequence ID" value="TFW27825.1"/>
    <property type="molecule type" value="Genomic_DNA"/>
</dbReference>
<keyword evidence="1" id="KW-0472">Membrane</keyword>
<keyword evidence="1" id="KW-0812">Transmembrane</keyword>
<gene>
    <name evidence="4" type="ORF">E4L96_03205</name>
</gene>
<evidence type="ECO:0000259" key="3">
    <source>
        <dbReference type="Pfam" id="PF07589"/>
    </source>
</evidence>
<evidence type="ECO:0000313" key="4">
    <source>
        <dbReference type="EMBL" id="TFW27825.1"/>
    </source>
</evidence>
<feature type="transmembrane region" description="Helical" evidence="1">
    <location>
        <begin position="239"/>
        <end position="256"/>
    </location>
</feature>
<keyword evidence="2" id="KW-0732">Signal</keyword>
<comment type="caution">
    <text evidence="4">The sequence shown here is derived from an EMBL/GenBank/DDBJ whole genome shotgun (WGS) entry which is preliminary data.</text>
</comment>
<sequence length="265" mass="27561">MSCRSLGRAAAPFILALAASIPALAQDQTGTASVILSNLTLTTSAVGSGANGGATRGPDERSFGMEAIDTAGRAWGDGGSAVSNGPLNLTHSTTEHDHAIVISSWTWFSSSPLISVSDLSQASGVQDWASAFSQQSVQTLFHLAPHTRLTLTADVDLNAELGMDVPWQSASYSFYSVFAPVDGGDAQSYYRAASIAPGQTAGLTESISFSIENTGTSTMDIVWQRDASTFVGMLAVPEPAPISMAMVGGGILFWAARRRAAKPAR</sequence>